<comment type="caution">
    <text evidence="2">The sequence shown here is derived from an EMBL/GenBank/DDBJ whole genome shotgun (WGS) entry which is preliminary data.</text>
</comment>
<dbReference type="InterPro" id="IPR002347">
    <property type="entry name" value="SDR_fam"/>
</dbReference>
<proteinExistence type="inferred from homology"/>
<evidence type="ECO:0000256" key="1">
    <source>
        <dbReference type="ARBA" id="ARBA00006484"/>
    </source>
</evidence>
<dbReference type="SUPFAM" id="SSF51735">
    <property type="entry name" value="NAD(P)-binding Rossmann-fold domains"/>
    <property type="match status" value="1"/>
</dbReference>
<organism evidence="2 3">
    <name type="scientific">Puniceibacterium antarcticum</name>
    <dbReference type="NCBI Taxonomy" id="1206336"/>
    <lineage>
        <taxon>Bacteria</taxon>
        <taxon>Pseudomonadati</taxon>
        <taxon>Pseudomonadota</taxon>
        <taxon>Alphaproteobacteria</taxon>
        <taxon>Rhodobacterales</taxon>
        <taxon>Paracoccaceae</taxon>
        <taxon>Puniceibacterium</taxon>
    </lineage>
</organism>
<dbReference type="AlphaFoldDB" id="A0A2G8RCD3"/>
<comment type="similarity">
    <text evidence="1">Belongs to the short-chain dehydrogenases/reductases (SDR) family.</text>
</comment>
<dbReference type="OrthoDB" id="9796652at2"/>
<name>A0A2G8RCD3_9RHOB</name>
<dbReference type="RefSeq" id="WP_099911760.1">
    <property type="nucleotide sequence ID" value="NZ_AWWI01000108.1"/>
</dbReference>
<dbReference type="Gene3D" id="3.40.50.720">
    <property type="entry name" value="NAD(P)-binding Rossmann-like Domain"/>
    <property type="match status" value="1"/>
</dbReference>
<sequence length="90" mass="10088">MRTPPGGISTDWAKYGIYFNTLTLGYFRTPLNKTLSEDPDFTDWLEKHTPAGRLGKVEELVDTAVYLSSDAASFLKRQMIFVDGGLISRV</sequence>
<dbReference type="InterPro" id="IPR036291">
    <property type="entry name" value="NAD(P)-bd_dom_sf"/>
</dbReference>
<dbReference type="GO" id="GO:0016616">
    <property type="term" value="F:oxidoreductase activity, acting on the CH-OH group of donors, NAD or NADP as acceptor"/>
    <property type="evidence" value="ECO:0007669"/>
    <property type="project" value="TreeGrafter"/>
</dbReference>
<protein>
    <submittedName>
        <fullName evidence="2">Uncharacterized protein</fullName>
    </submittedName>
</protein>
<evidence type="ECO:0000313" key="3">
    <source>
        <dbReference type="Proteomes" id="UP000231259"/>
    </source>
</evidence>
<dbReference type="PRINTS" id="PR00081">
    <property type="entry name" value="GDHRDH"/>
</dbReference>
<keyword evidence="3" id="KW-1185">Reference proteome</keyword>
<dbReference type="EMBL" id="AWWI01000108">
    <property type="protein sequence ID" value="PIL19192.1"/>
    <property type="molecule type" value="Genomic_DNA"/>
</dbReference>
<reference evidence="2 3" key="1">
    <citation type="submission" date="2013-09" db="EMBL/GenBank/DDBJ databases">
        <title>Genome sequencing of Phaeobacter antarcticus sp. nov. SM1211.</title>
        <authorList>
            <person name="Zhang X.-Y."/>
            <person name="Liu C."/>
            <person name="Chen X.-L."/>
            <person name="Xie B.-B."/>
            <person name="Qin Q.-L."/>
            <person name="Rong J.-C."/>
            <person name="Zhang Y.-Z."/>
        </authorList>
    </citation>
    <scope>NUCLEOTIDE SEQUENCE [LARGE SCALE GENOMIC DNA]</scope>
    <source>
        <strain evidence="2 3">SM1211</strain>
    </source>
</reference>
<dbReference type="PANTHER" id="PTHR42760">
    <property type="entry name" value="SHORT-CHAIN DEHYDROGENASES/REDUCTASES FAMILY MEMBER"/>
    <property type="match status" value="1"/>
</dbReference>
<evidence type="ECO:0000313" key="2">
    <source>
        <dbReference type="EMBL" id="PIL19192.1"/>
    </source>
</evidence>
<dbReference type="Proteomes" id="UP000231259">
    <property type="component" value="Unassembled WGS sequence"/>
</dbReference>
<gene>
    <name evidence="2" type="ORF">P775_15885</name>
</gene>
<dbReference type="Pfam" id="PF13561">
    <property type="entry name" value="adh_short_C2"/>
    <property type="match status" value="1"/>
</dbReference>
<accession>A0A2G8RCD3</accession>